<dbReference type="EMBL" id="BPLR01016530">
    <property type="protein sequence ID" value="GIY84550.1"/>
    <property type="molecule type" value="Genomic_DNA"/>
</dbReference>
<proteinExistence type="predicted"/>
<keyword evidence="2" id="KW-1185">Reference proteome</keyword>
<organism evidence="1 2">
    <name type="scientific">Caerostris extrusa</name>
    <name type="common">Bark spider</name>
    <name type="synonym">Caerostris bankana</name>
    <dbReference type="NCBI Taxonomy" id="172846"/>
    <lineage>
        <taxon>Eukaryota</taxon>
        <taxon>Metazoa</taxon>
        <taxon>Ecdysozoa</taxon>
        <taxon>Arthropoda</taxon>
        <taxon>Chelicerata</taxon>
        <taxon>Arachnida</taxon>
        <taxon>Araneae</taxon>
        <taxon>Araneomorphae</taxon>
        <taxon>Entelegynae</taxon>
        <taxon>Araneoidea</taxon>
        <taxon>Araneidae</taxon>
        <taxon>Caerostris</taxon>
    </lineage>
</organism>
<name>A0AAV4WNQ2_CAEEX</name>
<dbReference type="Proteomes" id="UP001054945">
    <property type="component" value="Unassembled WGS sequence"/>
</dbReference>
<evidence type="ECO:0000313" key="2">
    <source>
        <dbReference type="Proteomes" id="UP001054945"/>
    </source>
</evidence>
<dbReference type="AlphaFoldDB" id="A0AAV4WNQ2"/>
<reference evidence="1 2" key="1">
    <citation type="submission" date="2021-06" db="EMBL/GenBank/DDBJ databases">
        <title>Caerostris extrusa draft genome.</title>
        <authorList>
            <person name="Kono N."/>
            <person name="Arakawa K."/>
        </authorList>
    </citation>
    <scope>NUCLEOTIDE SEQUENCE [LARGE SCALE GENOMIC DNA]</scope>
</reference>
<evidence type="ECO:0000313" key="1">
    <source>
        <dbReference type="EMBL" id="GIY84550.1"/>
    </source>
</evidence>
<sequence length="86" mass="9980">MGRNTCRNFYFGCSYGDFRGNVHFDCCVWICLFSDVVRKENLISIMSNAGRSCCDNCWDGVLVGKRKVLFWSDDLEHFSRKTFKSS</sequence>
<protein>
    <submittedName>
        <fullName evidence="1">Uncharacterized protein</fullName>
    </submittedName>
</protein>
<gene>
    <name evidence="1" type="ORF">CEXT_717101</name>
</gene>
<comment type="caution">
    <text evidence="1">The sequence shown here is derived from an EMBL/GenBank/DDBJ whole genome shotgun (WGS) entry which is preliminary data.</text>
</comment>
<accession>A0AAV4WNQ2</accession>